<name>A0A2T0YYN5_9ACTN</name>
<sequence length="575" mass="62000">MVPELDDVEATLTAPGADFEMGTTVVRGVELRYWKNAPPTLRDLLLASRAHGDVDFLVYDGDHPDAVAGRFDRLTFTEHFRAAAKFAHVLVDQYGIKPGDRVVIAMRNLPEWSVAFWGAAAVGAIVAPLNAWGTGPELAYGVSDSGARLVVCDLDRANRLADQLPNLPGLETVLVVRDGGASLPPGTTSFDDALGEVPADIELPELTIDPDDDATLFYTSGTTGLPKGALGTHRNICTNLMSLAFNAARTEARNPNPVVPDPDERGVYLMSVPFFHATGCHSILVGNMAQGGCLVLMYKWDAERALQLIEREGVTTFGGVPAMAWQVLEHPKFADYDLSSVRSIGYGGAPAAPELVRRLNAMFPGRTPSNGYGLTETSSATTLIAGADYERRPDSVGRPVAVCDVKVMDVDGREAPTGELGELWIKGPNVVRGYWGKPEATAEVIVDGWLRSGDIARIDDEGFVYIVDRAKDMIIRGGENIYCIEVETALFDHPAVTDAAAIGLPDKVLGEEVGAVVHLAPGTTATEEELQAFVAKRLAAFKVPVQIWFRDEPLPRNPNGKILKRDLKVEVAAHR</sequence>
<evidence type="ECO:0000259" key="4">
    <source>
        <dbReference type="Pfam" id="PF13193"/>
    </source>
</evidence>
<feature type="domain" description="AMP-dependent synthetase/ligase" evidence="3">
    <location>
        <begin position="63"/>
        <end position="435"/>
    </location>
</feature>
<reference evidence="5 6" key="1">
    <citation type="submission" date="2018-03" db="EMBL/GenBank/DDBJ databases">
        <title>Genomic Encyclopedia of Archaeal and Bacterial Type Strains, Phase II (KMG-II): from individual species to whole genera.</title>
        <authorList>
            <person name="Goeker M."/>
        </authorList>
    </citation>
    <scope>NUCLEOTIDE SEQUENCE [LARGE SCALE GENOMIC DNA]</scope>
    <source>
        <strain evidence="5 6">DSM 100065</strain>
    </source>
</reference>
<dbReference type="Pfam" id="PF13193">
    <property type="entry name" value="AMP-binding_C"/>
    <property type="match status" value="1"/>
</dbReference>
<protein>
    <submittedName>
        <fullName evidence="5">Acyl-CoA synthetase (AMP-forming)/AMP-acid ligase II</fullName>
    </submittedName>
</protein>
<comment type="similarity">
    <text evidence="1">Belongs to the ATP-dependent AMP-binding enzyme family.</text>
</comment>
<dbReference type="PROSITE" id="PS00455">
    <property type="entry name" value="AMP_BINDING"/>
    <property type="match status" value="1"/>
</dbReference>
<evidence type="ECO:0000256" key="2">
    <source>
        <dbReference type="ARBA" id="ARBA00022598"/>
    </source>
</evidence>
<dbReference type="Proteomes" id="UP000237752">
    <property type="component" value="Unassembled WGS sequence"/>
</dbReference>
<dbReference type="RefSeq" id="WP_106351197.1">
    <property type="nucleotide sequence ID" value="NZ_PVUE01000035.1"/>
</dbReference>
<accession>A0A2T0YYN5</accession>
<dbReference type="InterPro" id="IPR000873">
    <property type="entry name" value="AMP-dep_synth/lig_dom"/>
</dbReference>
<dbReference type="InterPro" id="IPR025110">
    <property type="entry name" value="AMP-bd_C"/>
</dbReference>
<dbReference type="AlphaFoldDB" id="A0A2T0YYN5"/>
<dbReference type="GO" id="GO:0016877">
    <property type="term" value="F:ligase activity, forming carbon-sulfur bonds"/>
    <property type="evidence" value="ECO:0007669"/>
    <property type="project" value="UniProtKB-ARBA"/>
</dbReference>
<evidence type="ECO:0000256" key="1">
    <source>
        <dbReference type="ARBA" id="ARBA00006432"/>
    </source>
</evidence>
<dbReference type="Gene3D" id="2.30.38.10">
    <property type="entry name" value="Luciferase, Domain 3"/>
    <property type="match status" value="1"/>
</dbReference>
<proteinExistence type="inferred from homology"/>
<dbReference type="EMBL" id="PVUE01000035">
    <property type="protein sequence ID" value="PRZ29215.1"/>
    <property type="molecule type" value="Genomic_DNA"/>
</dbReference>
<feature type="domain" description="AMP-binding enzyme C-terminal" evidence="4">
    <location>
        <begin position="485"/>
        <end position="561"/>
    </location>
</feature>
<comment type="caution">
    <text evidence="5">The sequence shown here is derived from an EMBL/GenBank/DDBJ whole genome shotgun (WGS) entry which is preliminary data.</text>
</comment>
<dbReference type="Pfam" id="PF00501">
    <property type="entry name" value="AMP-binding"/>
    <property type="match status" value="1"/>
</dbReference>
<dbReference type="PANTHER" id="PTHR43767">
    <property type="entry name" value="LONG-CHAIN-FATTY-ACID--COA LIGASE"/>
    <property type="match status" value="1"/>
</dbReference>
<evidence type="ECO:0000313" key="5">
    <source>
        <dbReference type="EMBL" id="PRZ29215.1"/>
    </source>
</evidence>
<keyword evidence="2 5" id="KW-0436">Ligase</keyword>
<dbReference type="PANTHER" id="PTHR43767:SF7">
    <property type="entry name" value="MEDIUM_LONG-CHAIN-FATTY-ACID--COA LIGASE FADD8"/>
    <property type="match status" value="1"/>
</dbReference>
<keyword evidence="6" id="KW-1185">Reference proteome</keyword>
<dbReference type="OrthoDB" id="4363623at2"/>
<dbReference type="Gene3D" id="3.40.50.980">
    <property type="match status" value="2"/>
</dbReference>
<dbReference type="FunFam" id="3.30.300.30:FF:000008">
    <property type="entry name" value="2,3-dihydroxybenzoate-AMP ligase"/>
    <property type="match status" value="1"/>
</dbReference>
<dbReference type="InterPro" id="IPR050237">
    <property type="entry name" value="ATP-dep_AMP-bd_enzyme"/>
</dbReference>
<gene>
    <name evidence="5" type="ORF">CLV47_1359</name>
</gene>
<dbReference type="SUPFAM" id="SSF56801">
    <property type="entry name" value="Acetyl-CoA synthetase-like"/>
    <property type="match status" value="1"/>
</dbReference>
<evidence type="ECO:0000259" key="3">
    <source>
        <dbReference type="Pfam" id="PF00501"/>
    </source>
</evidence>
<evidence type="ECO:0000313" key="6">
    <source>
        <dbReference type="Proteomes" id="UP000237752"/>
    </source>
</evidence>
<organism evidence="5 6">
    <name type="scientific">Antricoccus suffuscus</name>
    <dbReference type="NCBI Taxonomy" id="1629062"/>
    <lineage>
        <taxon>Bacteria</taxon>
        <taxon>Bacillati</taxon>
        <taxon>Actinomycetota</taxon>
        <taxon>Actinomycetes</taxon>
        <taxon>Geodermatophilales</taxon>
        <taxon>Antricoccaceae</taxon>
        <taxon>Antricoccus</taxon>
    </lineage>
</organism>
<dbReference type="InterPro" id="IPR045851">
    <property type="entry name" value="AMP-bd_C_sf"/>
</dbReference>
<dbReference type="Gene3D" id="3.30.300.30">
    <property type="match status" value="1"/>
</dbReference>
<dbReference type="InterPro" id="IPR020845">
    <property type="entry name" value="AMP-binding_CS"/>
</dbReference>